<gene>
    <name evidence="4" type="ORF">EDS130_LOCUS32477</name>
    <name evidence="3" type="ORF">XAT740_LOCUS11380</name>
</gene>
<dbReference type="EMBL" id="CAJNOR010000625">
    <property type="protein sequence ID" value="CAF0965430.1"/>
    <property type="molecule type" value="Genomic_DNA"/>
</dbReference>
<evidence type="ECO:0000256" key="1">
    <source>
        <dbReference type="ARBA" id="ARBA00038085"/>
    </source>
</evidence>
<comment type="caution">
    <text evidence="4">The sequence shown here is derived from an EMBL/GenBank/DDBJ whole genome shotgun (WGS) entry which is preliminary data.</text>
</comment>
<keyword evidence="2" id="KW-0732">Signal</keyword>
<comment type="similarity">
    <text evidence="1">Belongs to the UPF0462 family.</text>
</comment>
<evidence type="ECO:0000313" key="4">
    <source>
        <dbReference type="EMBL" id="CAF1336281.1"/>
    </source>
</evidence>
<dbReference type="AlphaFoldDB" id="A0A815GB39"/>
<reference evidence="4" key="1">
    <citation type="submission" date="2021-02" db="EMBL/GenBank/DDBJ databases">
        <authorList>
            <person name="Nowell W R."/>
        </authorList>
    </citation>
    <scope>NUCLEOTIDE SEQUENCE</scope>
</reference>
<evidence type="ECO:0000313" key="5">
    <source>
        <dbReference type="Proteomes" id="UP000663828"/>
    </source>
</evidence>
<evidence type="ECO:0000313" key="3">
    <source>
        <dbReference type="EMBL" id="CAF0965430.1"/>
    </source>
</evidence>
<protein>
    <submittedName>
        <fullName evidence="4">Uncharacterized protein</fullName>
    </submittedName>
</protein>
<name>A0A815GB39_ADIRI</name>
<dbReference type="EMBL" id="CAJNOJ010000249">
    <property type="protein sequence ID" value="CAF1336281.1"/>
    <property type="molecule type" value="Genomic_DNA"/>
</dbReference>
<proteinExistence type="inferred from homology"/>
<organism evidence="4 6">
    <name type="scientific">Adineta ricciae</name>
    <name type="common">Rotifer</name>
    <dbReference type="NCBI Taxonomy" id="249248"/>
    <lineage>
        <taxon>Eukaryota</taxon>
        <taxon>Metazoa</taxon>
        <taxon>Spiralia</taxon>
        <taxon>Gnathifera</taxon>
        <taxon>Rotifera</taxon>
        <taxon>Eurotatoria</taxon>
        <taxon>Bdelloidea</taxon>
        <taxon>Adinetida</taxon>
        <taxon>Adinetidae</taxon>
        <taxon>Adineta</taxon>
    </lineage>
</organism>
<feature type="signal peptide" evidence="2">
    <location>
        <begin position="1"/>
        <end position="24"/>
    </location>
</feature>
<dbReference type="OrthoDB" id="10056816at2759"/>
<dbReference type="PANTHER" id="PTHR31475:SF5">
    <property type="entry name" value="UPF0462 PROTEIN C4ORF33 HOMOLOG"/>
    <property type="match status" value="1"/>
</dbReference>
<sequence length="245" mass="27956">MIIMQTSSTFCAFLLLCLKYSVTSTTANFTITTLWNSTLITTHSPVQISLSSVTNRSDLIIEIDAPFFHDPAPAMTPPGPFPELWNYEVVEVFLLSSSTNHYIELEFSPHGHYIVLLLVDQRKLLKQLLPLPEYRATILSENRWVGRAYIPRAHLPGRIDRLNVFAIHGQDENRSYEALYPAPAGSAKPDFHRLELFQPFDFDQLLDPSEKDGASWQNHASRPIAFSIFLPILFLQVPFHRTVLF</sequence>
<accession>A0A815GB39</accession>
<dbReference type="Proteomes" id="UP000663852">
    <property type="component" value="Unassembled WGS sequence"/>
</dbReference>
<dbReference type="Proteomes" id="UP000663828">
    <property type="component" value="Unassembled WGS sequence"/>
</dbReference>
<dbReference type="PANTHER" id="PTHR31475">
    <property type="entry name" value="UPF0462 PROTEIN"/>
    <property type="match status" value="1"/>
</dbReference>
<evidence type="ECO:0000256" key="2">
    <source>
        <dbReference type="SAM" id="SignalP"/>
    </source>
</evidence>
<keyword evidence="5" id="KW-1185">Reference proteome</keyword>
<feature type="chain" id="PRO_5036411616" evidence="2">
    <location>
        <begin position="25"/>
        <end position="245"/>
    </location>
</feature>
<dbReference type="Gene3D" id="2.60.40.1190">
    <property type="match status" value="1"/>
</dbReference>
<evidence type="ECO:0000313" key="6">
    <source>
        <dbReference type="Proteomes" id="UP000663852"/>
    </source>
</evidence>